<sequence>MAGRVHRVVPANPYRSRPGPEILRTRPSPDGTEADAELWLPVEREGG</sequence>
<reference evidence="2 3" key="1">
    <citation type="submission" date="2023-07" db="EMBL/GenBank/DDBJ databases">
        <title>Comparative genomics of wheat-associated soil bacteria to identify genetic determinants of phenazine resistance.</title>
        <authorList>
            <person name="Mouncey N."/>
        </authorList>
    </citation>
    <scope>NUCLEOTIDE SEQUENCE [LARGE SCALE GENOMIC DNA]</scope>
    <source>
        <strain evidence="2 3">W4I19-2</strain>
    </source>
</reference>
<dbReference type="Proteomes" id="UP001243364">
    <property type="component" value="Unassembled WGS sequence"/>
</dbReference>
<name>A0ABU0PT24_STRAH</name>
<gene>
    <name evidence="2" type="ORF">QFZ56_000485</name>
</gene>
<feature type="region of interest" description="Disordered" evidence="1">
    <location>
        <begin position="1"/>
        <end position="47"/>
    </location>
</feature>
<protein>
    <submittedName>
        <fullName evidence="2">Uncharacterized protein</fullName>
    </submittedName>
</protein>
<evidence type="ECO:0000313" key="3">
    <source>
        <dbReference type="Proteomes" id="UP001243364"/>
    </source>
</evidence>
<organism evidence="2 3">
    <name type="scientific">Streptomyces achromogenes</name>
    <dbReference type="NCBI Taxonomy" id="67255"/>
    <lineage>
        <taxon>Bacteria</taxon>
        <taxon>Bacillati</taxon>
        <taxon>Actinomycetota</taxon>
        <taxon>Actinomycetes</taxon>
        <taxon>Kitasatosporales</taxon>
        <taxon>Streptomycetaceae</taxon>
        <taxon>Streptomyces</taxon>
    </lineage>
</organism>
<keyword evidence="3" id="KW-1185">Reference proteome</keyword>
<evidence type="ECO:0000313" key="2">
    <source>
        <dbReference type="EMBL" id="MDQ0681522.1"/>
    </source>
</evidence>
<proteinExistence type="predicted"/>
<evidence type="ECO:0000256" key="1">
    <source>
        <dbReference type="SAM" id="MobiDB-lite"/>
    </source>
</evidence>
<accession>A0ABU0PT24</accession>
<comment type="caution">
    <text evidence="2">The sequence shown here is derived from an EMBL/GenBank/DDBJ whole genome shotgun (WGS) entry which is preliminary data.</text>
</comment>
<dbReference type="EMBL" id="JAUSYA010000001">
    <property type="protein sequence ID" value="MDQ0681522.1"/>
    <property type="molecule type" value="Genomic_DNA"/>
</dbReference>